<organism evidence="1 2">
    <name type="scientific">Gossypium darwinii</name>
    <name type="common">Darwin's cotton</name>
    <name type="synonym">Gossypium barbadense var. darwinii</name>
    <dbReference type="NCBI Taxonomy" id="34276"/>
    <lineage>
        <taxon>Eukaryota</taxon>
        <taxon>Viridiplantae</taxon>
        <taxon>Streptophyta</taxon>
        <taxon>Embryophyta</taxon>
        <taxon>Tracheophyta</taxon>
        <taxon>Spermatophyta</taxon>
        <taxon>Magnoliopsida</taxon>
        <taxon>eudicotyledons</taxon>
        <taxon>Gunneridae</taxon>
        <taxon>Pentapetalae</taxon>
        <taxon>rosids</taxon>
        <taxon>malvids</taxon>
        <taxon>Malvales</taxon>
        <taxon>Malvaceae</taxon>
        <taxon>Malvoideae</taxon>
        <taxon>Gossypium</taxon>
    </lineage>
</organism>
<evidence type="ECO:0000313" key="2">
    <source>
        <dbReference type="Proteomes" id="UP000323506"/>
    </source>
</evidence>
<accession>A0A5D2EK88</accession>
<dbReference type="EMBL" id="CM017698">
    <property type="protein sequence ID" value="TYG93890.1"/>
    <property type="molecule type" value="Genomic_DNA"/>
</dbReference>
<name>A0A5D2EK88_GOSDA</name>
<gene>
    <name evidence="1" type="ORF">ES288_A11G146700v1</name>
</gene>
<protein>
    <submittedName>
        <fullName evidence="1">Uncharacterized protein</fullName>
    </submittedName>
</protein>
<dbReference type="AlphaFoldDB" id="A0A5D2EK88"/>
<proteinExistence type="predicted"/>
<reference evidence="1 2" key="1">
    <citation type="submission" date="2019-06" db="EMBL/GenBank/DDBJ databases">
        <title>WGS assembly of Gossypium darwinii.</title>
        <authorList>
            <person name="Chen Z.J."/>
            <person name="Sreedasyam A."/>
            <person name="Ando A."/>
            <person name="Song Q."/>
            <person name="De L."/>
            <person name="Hulse-Kemp A."/>
            <person name="Ding M."/>
            <person name="Ye W."/>
            <person name="Kirkbride R."/>
            <person name="Jenkins J."/>
            <person name="Plott C."/>
            <person name="Lovell J."/>
            <person name="Lin Y.-M."/>
            <person name="Vaughn R."/>
            <person name="Liu B."/>
            <person name="Li W."/>
            <person name="Simpson S."/>
            <person name="Scheffler B."/>
            <person name="Saski C."/>
            <person name="Grover C."/>
            <person name="Hu G."/>
            <person name="Conover J."/>
            <person name="Carlson J."/>
            <person name="Shu S."/>
            <person name="Boston L."/>
            <person name="Williams M."/>
            <person name="Peterson D."/>
            <person name="Mcgee K."/>
            <person name="Jones D."/>
            <person name="Wendel J."/>
            <person name="Stelly D."/>
            <person name="Grimwood J."/>
            <person name="Schmutz J."/>
        </authorList>
    </citation>
    <scope>NUCLEOTIDE SEQUENCE [LARGE SCALE GENOMIC DNA]</scope>
    <source>
        <strain evidence="1">1808015.09</strain>
    </source>
</reference>
<dbReference type="Proteomes" id="UP000323506">
    <property type="component" value="Chromosome A11"/>
</dbReference>
<keyword evidence="2" id="KW-1185">Reference proteome</keyword>
<sequence length="110" mass="12250">MIKYAYSITGFIITFSLLHGAYIDTGRADTLTLGGSNPHGKKKTPCEVHNSVWVRTPGGCQYVQQICLVLSVVKRQKKIAEVHLLALTEGNMQHLQLVEDEMKTISNVCY</sequence>
<evidence type="ECO:0000313" key="1">
    <source>
        <dbReference type="EMBL" id="TYG93890.1"/>
    </source>
</evidence>